<dbReference type="Pfam" id="PF01636">
    <property type="entry name" value="APH"/>
    <property type="match status" value="1"/>
</dbReference>
<dbReference type="RefSeq" id="WP_185653225.1">
    <property type="nucleotide sequence ID" value="NZ_CP055263.1"/>
</dbReference>
<sequence length="300" mass="34534">MNSLLEKSLQLLKLNKKDVQFIGDGFGSLVLEDQNGMIIRIAKNLDTAKQYKKEYKILPQIQATLSPIKIPKPTWCHFDQKNVPFGIIMYEKLAGLTLNPKLLLDENKITIAKQLGAFIALIHQIPVNHFKESCSQEINNRNHIAKLRSYTNEALKNHLTTKEMSLMDVWWEETLKDKAFYSYKPVLCHGDLWYENILMNKKQTSITGIIDFSDMKIGDPAIDLVPHHYLGEDFYSLVLSEYSSAFPEDHTIDDRVKRHRGLRELTGLEYAIKHKDDIELKDSIAKIGDVILGTRKMDFS</sequence>
<accession>A0ABX6S899</accession>
<dbReference type="PANTHER" id="PTHR21310">
    <property type="entry name" value="AMINOGLYCOSIDE PHOSPHOTRANSFERASE-RELATED-RELATED"/>
    <property type="match status" value="1"/>
</dbReference>
<dbReference type="Proteomes" id="UP000515490">
    <property type="component" value="Chromosome"/>
</dbReference>
<protein>
    <submittedName>
        <fullName evidence="2">Phosphotransferase</fullName>
    </submittedName>
</protein>
<gene>
    <name evidence="2" type="ORF">HUW50_21495</name>
</gene>
<proteinExistence type="predicted"/>
<dbReference type="InterPro" id="IPR002575">
    <property type="entry name" value="Aminoglycoside_PTrfase"/>
</dbReference>
<evidence type="ECO:0000313" key="3">
    <source>
        <dbReference type="Proteomes" id="UP000515490"/>
    </source>
</evidence>
<dbReference type="InterPro" id="IPR051678">
    <property type="entry name" value="AGP_Transferase"/>
</dbReference>
<dbReference type="Gene3D" id="3.90.1200.10">
    <property type="match status" value="1"/>
</dbReference>
<dbReference type="PANTHER" id="PTHR21310:SF15">
    <property type="entry name" value="AMINOGLYCOSIDE PHOSPHOTRANSFERASE DOMAIN-CONTAINING PROTEIN"/>
    <property type="match status" value="1"/>
</dbReference>
<evidence type="ECO:0000259" key="1">
    <source>
        <dbReference type="Pfam" id="PF01636"/>
    </source>
</evidence>
<dbReference type="SUPFAM" id="SSF56112">
    <property type="entry name" value="Protein kinase-like (PK-like)"/>
    <property type="match status" value="1"/>
</dbReference>
<name>A0ABX6S899_9BACI</name>
<keyword evidence="3" id="KW-1185">Reference proteome</keyword>
<feature type="domain" description="Aminoglycoside phosphotransferase" evidence="1">
    <location>
        <begin position="20"/>
        <end position="234"/>
    </location>
</feature>
<dbReference type="InterPro" id="IPR011009">
    <property type="entry name" value="Kinase-like_dom_sf"/>
</dbReference>
<dbReference type="EMBL" id="CP055263">
    <property type="protein sequence ID" value="QNF29837.1"/>
    <property type="molecule type" value="Genomic_DNA"/>
</dbReference>
<dbReference type="Gene3D" id="3.30.200.20">
    <property type="entry name" value="Phosphorylase Kinase, domain 1"/>
    <property type="match status" value="1"/>
</dbReference>
<organism evidence="2 3">
    <name type="scientific">Metabacillus elymi</name>
    <dbReference type="NCBI Taxonomy" id="2745198"/>
    <lineage>
        <taxon>Bacteria</taxon>
        <taxon>Bacillati</taxon>
        <taxon>Bacillota</taxon>
        <taxon>Bacilli</taxon>
        <taxon>Bacillales</taxon>
        <taxon>Bacillaceae</taxon>
        <taxon>Metabacillus</taxon>
    </lineage>
</organism>
<reference evidence="2 3" key="1">
    <citation type="submission" date="2020-06" db="EMBL/GenBank/DDBJ databases">
        <title>Metabacillus dokdonensis sp. nov., isolated from the rhizosphere of Elymus tsukushiensis, a plant native to the Dokdo Islands, Republic of Korea.</title>
        <authorList>
            <person name="Lee S.Y."/>
            <person name="Hwang Y.J."/>
            <person name="Son J.S."/>
            <person name="Ghim S.Y."/>
        </authorList>
    </citation>
    <scope>NUCLEOTIDE SEQUENCE [LARGE SCALE GENOMIC DNA]</scope>
    <source>
        <strain evidence="2 3">KUDC1714</strain>
    </source>
</reference>
<evidence type="ECO:0000313" key="2">
    <source>
        <dbReference type="EMBL" id="QNF29837.1"/>
    </source>
</evidence>